<feature type="transmembrane region" description="Helical" evidence="1">
    <location>
        <begin position="86"/>
        <end position="107"/>
    </location>
</feature>
<dbReference type="InterPro" id="IPR021047">
    <property type="entry name" value="Mannosyltransferase_CMT1"/>
</dbReference>
<keyword evidence="1" id="KW-0472">Membrane</keyword>
<dbReference type="OrthoDB" id="262547at2759"/>
<sequence>MSARLLHPDEYELDARSSVDSQGSFNLDDADFESQIPPQPRRLLHRVPLLSRLFSSTYAGYRRIKPSRPLISSAPRSSCSRLLRRLCFYHNLIMGIMVALMVGSAILRPSYSNPPPQYATLRDAVDQSTDPGRGNVRHEKVFIAASLYDKSGDLAGGEWGSRVLQLVDLLGPDNVFLSIYENDSGEDGRSALRSLEEQVRCKKSIIFEEHLDLTTLPTVTIPGGETRIKRIEYLAEVRNRALKPLDEAQDHYDKLLYLNDVVFDPVDALQLLFSTNAADNDGIAQYRAACAVDFVNAFKFYDTYATRDLQGYSMGLPFFPWFSTAGNGHSRSDVLSERDAVRVRSCWGGMVAFDAQYFQKRNPAKTQPLPPPPPPTRFRAAHDLFWEASECCLVHADIQDAPSSSVDELTDTGIYMNPYVRVAYDSGTLSWLSTTRRFEKLYPFLHNVVNHLVGLPWSNPRREEIPGQRVQDTVWVPDNLDKGGGSFQVVDRLAGNDGFCGRRGLQVIVEHREEGQKGWENIAVPE</sequence>
<dbReference type="PANTHER" id="PTHR34144:SF8">
    <property type="entry name" value="GLYCOSYLTRANSFERASE FAMILY 69 PROTEIN"/>
    <property type="match status" value="1"/>
</dbReference>
<dbReference type="Pfam" id="PF11735">
    <property type="entry name" value="CAP59_mtransfer"/>
    <property type="match status" value="1"/>
</dbReference>
<name>A0A2I1D7N6_ASPC2</name>
<keyword evidence="1" id="KW-1133">Transmembrane helix</keyword>
<dbReference type="VEuPathDB" id="FungiDB:P168DRAFT_266652"/>
<keyword evidence="1" id="KW-0812">Transmembrane</keyword>
<gene>
    <name evidence="2" type="ORF">P168DRAFT_266652</name>
</gene>
<protein>
    <recommendedName>
        <fullName evidence="4">Cryptococcal mannosyltransferase 1-domain-containing protein</fullName>
    </recommendedName>
</protein>
<proteinExistence type="predicted"/>
<reference evidence="2" key="1">
    <citation type="submission" date="2016-12" db="EMBL/GenBank/DDBJ databases">
        <title>The genomes of Aspergillus section Nigri reveals drivers in fungal speciation.</title>
        <authorList>
            <consortium name="DOE Joint Genome Institute"/>
            <person name="Vesth T.C."/>
            <person name="Nybo J."/>
            <person name="Theobald S."/>
            <person name="Brandl J."/>
            <person name="Frisvad J.C."/>
            <person name="Nielsen K.F."/>
            <person name="Lyhne E.K."/>
            <person name="Kogle M.E."/>
            <person name="Kuo A."/>
            <person name="Riley R."/>
            <person name="Clum A."/>
            <person name="Nolan M."/>
            <person name="Lipzen A."/>
            <person name="Salamov A."/>
            <person name="Henrissat B."/>
            <person name="Wiebenga A."/>
            <person name="De vries R.P."/>
            <person name="Grigoriev I.V."/>
            <person name="Mortensen U.H."/>
            <person name="Andersen M.R."/>
            <person name="Baker S.E."/>
        </authorList>
    </citation>
    <scope>NUCLEOTIDE SEQUENCE</scope>
    <source>
        <strain evidence="2">IBT 28561</strain>
    </source>
</reference>
<dbReference type="PANTHER" id="PTHR34144">
    <property type="entry name" value="CHROMOSOME 8, WHOLE GENOME SHOTGUN SEQUENCE"/>
    <property type="match status" value="1"/>
</dbReference>
<keyword evidence="3" id="KW-1185">Reference proteome</keyword>
<organism evidence="2 3">
    <name type="scientific">Aspergillus campestris (strain IBT 28561)</name>
    <dbReference type="NCBI Taxonomy" id="1392248"/>
    <lineage>
        <taxon>Eukaryota</taxon>
        <taxon>Fungi</taxon>
        <taxon>Dikarya</taxon>
        <taxon>Ascomycota</taxon>
        <taxon>Pezizomycotina</taxon>
        <taxon>Eurotiomycetes</taxon>
        <taxon>Eurotiomycetidae</taxon>
        <taxon>Eurotiales</taxon>
        <taxon>Aspergillaceae</taxon>
        <taxon>Aspergillus</taxon>
        <taxon>Aspergillus subgen. Circumdati</taxon>
    </lineage>
</organism>
<evidence type="ECO:0000256" key="1">
    <source>
        <dbReference type="SAM" id="Phobius"/>
    </source>
</evidence>
<accession>A0A2I1D7N6</accession>
<evidence type="ECO:0000313" key="3">
    <source>
        <dbReference type="Proteomes" id="UP000234254"/>
    </source>
</evidence>
<dbReference type="AlphaFoldDB" id="A0A2I1D7N6"/>
<evidence type="ECO:0000313" key="2">
    <source>
        <dbReference type="EMBL" id="PKY05868.1"/>
    </source>
</evidence>
<dbReference type="RefSeq" id="XP_024694462.1">
    <property type="nucleotide sequence ID" value="XM_024834988.1"/>
</dbReference>
<evidence type="ECO:0008006" key="4">
    <source>
        <dbReference type="Google" id="ProtNLM"/>
    </source>
</evidence>
<dbReference type="Proteomes" id="UP000234254">
    <property type="component" value="Unassembled WGS sequence"/>
</dbReference>
<dbReference type="GeneID" id="36542512"/>
<dbReference type="EMBL" id="MSFM01000004">
    <property type="protein sequence ID" value="PKY05868.1"/>
    <property type="molecule type" value="Genomic_DNA"/>
</dbReference>
<comment type="caution">
    <text evidence="2">The sequence shown here is derived from an EMBL/GenBank/DDBJ whole genome shotgun (WGS) entry which is preliminary data.</text>
</comment>